<dbReference type="Pfam" id="PF01558">
    <property type="entry name" value="POR"/>
    <property type="match status" value="1"/>
</dbReference>
<dbReference type="PANTHER" id="PTHR43854">
    <property type="entry name" value="INDOLEPYRUVATE OXIDOREDUCTASE SUBUNIT IORB"/>
    <property type="match status" value="1"/>
</dbReference>
<dbReference type="Proteomes" id="UP000556026">
    <property type="component" value="Unassembled WGS sequence"/>
</dbReference>
<sequence>MSDKVTNILLVGVGGQGILLAAEVLSETFLLAGYDVKKSEIHGMSQRGGSVVSHVRYGKEVFSPIVPEGEGDLLFGFELMESYRCLGLLRPGATVVVNDLCIAPPAVLMGREAYPENLAAKIAERFPDQILVDGQKVAIEAGNARTANTVLLGAVSKRLNIEEKYWLEAIERMVPKKALEVNLKAFAAGRALA</sequence>
<accession>A0A6V8MJ38</accession>
<evidence type="ECO:0000313" key="3">
    <source>
        <dbReference type="EMBL" id="GFO60035.1"/>
    </source>
</evidence>
<dbReference type="InterPro" id="IPR052198">
    <property type="entry name" value="IorB_Oxidoreductase"/>
</dbReference>
<proteinExistence type="predicted"/>
<dbReference type="PANTHER" id="PTHR43854:SF1">
    <property type="entry name" value="INDOLEPYRUVATE OXIDOREDUCTASE SUBUNIT IORB"/>
    <property type="match status" value="1"/>
</dbReference>
<comment type="caution">
    <text evidence="3">The sequence shown here is derived from an EMBL/GenBank/DDBJ whole genome shotgun (WGS) entry which is preliminary data.</text>
</comment>
<gene>
    <name evidence="3" type="primary">iorB-1</name>
    <name evidence="3" type="ORF">GMST_23600</name>
</gene>
<dbReference type="EMBL" id="BLXX01000006">
    <property type="protein sequence ID" value="GFO60035.1"/>
    <property type="molecule type" value="Genomic_DNA"/>
</dbReference>
<dbReference type="NCBIfam" id="NF005325">
    <property type="entry name" value="PRK06853.1-5"/>
    <property type="match status" value="1"/>
</dbReference>
<dbReference type="GO" id="GO:0016903">
    <property type="term" value="F:oxidoreductase activity, acting on the aldehyde or oxo group of donors"/>
    <property type="evidence" value="ECO:0007669"/>
    <property type="project" value="InterPro"/>
</dbReference>
<reference evidence="4" key="1">
    <citation type="submission" date="2020-06" db="EMBL/GenBank/DDBJ databases">
        <title>Draft genomic sequence of Geomonas sp. Red330.</title>
        <authorList>
            <person name="Itoh H."/>
            <person name="Zhenxing X."/>
            <person name="Ushijima N."/>
            <person name="Masuda Y."/>
            <person name="Shiratori Y."/>
            <person name="Senoo K."/>
        </authorList>
    </citation>
    <scope>NUCLEOTIDE SEQUENCE [LARGE SCALE GENOMIC DNA]</scope>
    <source>
        <strain evidence="4">Red330</strain>
    </source>
</reference>
<dbReference type="InterPro" id="IPR019752">
    <property type="entry name" value="Pyrv/ketoisovalerate_OxRed_cat"/>
</dbReference>
<dbReference type="NCBIfam" id="NF005322">
    <property type="entry name" value="PRK06853.1-2"/>
    <property type="match status" value="1"/>
</dbReference>
<feature type="domain" description="Pyruvate/ketoisovalerate oxidoreductase catalytic" evidence="2">
    <location>
        <begin position="14"/>
        <end position="190"/>
    </location>
</feature>
<dbReference type="Gene3D" id="3.40.920.10">
    <property type="entry name" value="Pyruvate-ferredoxin oxidoreductase, PFOR, domain III"/>
    <property type="match status" value="1"/>
</dbReference>
<dbReference type="SUPFAM" id="SSF53323">
    <property type="entry name" value="Pyruvate-ferredoxin oxidoreductase, PFOR, domain III"/>
    <property type="match status" value="1"/>
</dbReference>
<dbReference type="AlphaFoldDB" id="A0A6V8MJ38"/>
<evidence type="ECO:0000313" key="4">
    <source>
        <dbReference type="Proteomes" id="UP000556026"/>
    </source>
</evidence>
<dbReference type="InterPro" id="IPR002869">
    <property type="entry name" value="Pyrv_flavodox_OxRed_cen"/>
</dbReference>
<keyword evidence="4" id="KW-1185">Reference proteome</keyword>
<keyword evidence="3" id="KW-0670">Pyruvate</keyword>
<keyword evidence="1" id="KW-0560">Oxidoreductase</keyword>
<evidence type="ECO:0000256" key="1">
    <source>
        <dbReference type="ARBA" id="ARBA00023002"/>
    </source>
</evidence>
<dbReference type="RefSeq" id="WP_183354852.1">
    <property type="nucleotide sequence ID" value="NZ_BLXX01000006.1"/>
</dbReference>
<name>A0A6V8MJ38_9BACT</name>
<protein>
    <submittedName>
        <fullName evidence="3">Indolepyruvate oxidoreductase</fullName>
    </submittedName>
</protein>
<evidence type="ECO:0000259" key="2">
    <source>
        <dbReference type="Pfam" id="PF01558"/>
    </source>
</evidence>
<organism evidence="3 4">
    <name type="scientific">Geomonas silvestris</name>
    <dbReference type="NCBI Taxonomy" id="2740184"/>
    <lineage>
        <taxon>Bacteria</taxon>
        <taxon>Pseudomonadati</taxon>
        <taxon>Thermodesulfobacteriota</taxon>
        <taxon>Desulfuromonadia</taxon>
        <taxon>Geobacterales</taxon>
        <taxon>Geobacteraceae</taxon>
        <taxon>Geomonas</taxon>
    </lineage>
</organism>